<organism evidence="3 4">
    <name type="scientific">Araneus ventricosus</name>
    <name type="common">Orbweaver spider</name>
    <name type="synonym">Epeira ventricosa</name>
    <dbReference type="NCBI Taxonomy" id="182803"/>
    <lineage>
        <taxon>Eukaryota</taxon>
        <taxon>Metazoa</taxon>
        <taxon>Ecdysozoa</taxon>
        <taxon>Arthropoda</taxon>
        <taxon>Chelicerata</taxon>
        <taxon>Arachnida</taxon>
        <taxon>Araneae</taxon>
        <taxon>Araneomorphae</taxon>
        <taxon>Entelegynae</taxon>
        <taxon>Araneoidea</taxon>
        <taxon>Araneidae</taxon>
        <taxon>Araneus</taxon>
    </lineage>
</organism>
<feature type="compositionally biased region" description="Low complexity" evidence="1">
    <location>
        <begin position="86"/>
        <end position="132"/>
    </location>
</feature>
<evidence type="ECO:0000313" key="4">
    <source>
        <dbReference type="Proteomes" id="UP000499080"/>
    </source>
</evidence>
<sequence>MLLLSNIVSLGLPILFISELVTAQNRRCPRNEVWSYPVDGCNTCIPLLWCQVRQEYGCNCRSGYTRDVIFGICIESYLCPLAPASSTATTSSSTSTMGPTTTTMEPTSNTMESTTATMESTTTTMEPTSNAMESTTATT</sequence>
<proteinExistence type="predicted"/>
<dbReference type="Proteomes" id="UP000499080">
    <property type="component" value="Unassembled WGS sequence"/>
</dbReference>
<reference evidence="3 4" key="1">
    <citation type="journal article" date="2019" name="Sci. Rep.">
        <title>Orb-weaving spider Araneus ventricosus genome elucidates the spidroin gene catalogue.</title>
        <authorList>
            <person name="Kono N."/>
            <person name="Nakamura H."/>
            <person name="Ohtoshi R."/>
            <person name="Moran D.A.P."/>
            <person name="Shinohara A."/>
            <person name="Yoshida Y."/>
            <person name="Fujiwara M."/>
            <person name="Mori M."/>
            <person name="Tomita M."/>
            <person name="Arakawa K."/>
        </authorList>
    </citation>
    <scope>NUCLEOTIDE SEQUENCE [LARGE SCALE GENOMIC DNA]</scope>
</reference>
<evidence type="ECO:0000256" key="2">
    <source>
        <dbReference type="SAM" id="SignalP"/>
    </source>
</evidence>
<dbReference type="AlphaFoldDB" id="A0A4Y2TMN0"/>
<feature type="chain" id="PRO_5021495354" description="TIL domain-containing protein" evidence="2">
    <location>
        <begin position="24"/>
        <end position="139"/>
    </location>
</feature>
<keyword evidence="2" id="KW-0732">Signal</keyword>
<accession>A0A4Y2TMN0</accession>
<feature type="signal peptide" evidence="2">
    <location>
        <begin position="1"/>
        <end position="23"/>
    </location>
</feature>
<protein>
    <recommendedName>
        <fullName evidence="5">TIL domain-containing protein</fullName>
    </recommendedName>
</protein>
<comment type="caution">
    <text evidence="3">The sequence shown here is derived from an EMBL/GenBank/DDBJ whole genome shotgun (WGS) entry which is preliminary data.</text>
</comment>
<evidence type="ECO:0008006" key="5">
    <source>
        <dbReference type="Google" id="ProtNLM"/>
    </source>
</evidence>
<name>A0A4Y2TMN0_ARAVE</name>
<evidence type="ECO:0000313" key="3">
    <source>
        <dbReference type="EMBL" id="GBO00346.1"/>
    </source>
</evidence>
<keyword evidence="4" id="KW-1185">Reference proteome</keyword>
<dbReference type="EMBL" id="BGPR01028900">
    <property type="protein sequence ID" value="GBO00346.1"/>
    <property type="molecule type" value="Genomic_DNA"/>
</dbReference>
<evidence type="ECO:0000256" key="1">
    <source>
        <dbReference type="SAM" id="MobiDB-lite"/>
    </source>
</evidence>
<feature type="region of interest" description="Disordered" evidence="1">
    <location>
        <begin position="86"/>
        <end position="139"/>
    </location>
</feature>
<gene>
    <name evidence="3" type="ORF">AVEN_106786_1</name>
</gene>